<reference evidence="4 5" key="1">
    <citation type="submission" date="2019-03" db="EMBL/GenBank/DDBJ databases">
        <title>Genomic Encyclopedia of Type Strains, Phase III (KMG-III): the genomes of soil and plant-associated and newly described type strains.</title>
        <authorList>
            <person name="Whitman W."/>
        </authorList>
    </citation>
    <scope>NUCLEOTIDE SEQUENCE [LARGE SCALE GENOMIC DNA]</scope>
    <source>
        <strain evidence="4 5">CGMCC 1.12802</strain>
    </source>
</reference>
<feature type="signal peptide" evidence="2">
    <location>
        <begin position="1"/>
        <end position="23"/>
    </location>
</feature>
<protein>
    <submittedName>
        <fullName evidence="4">Putative secreted protein (Por secretion system target)</fullName>
    </submittedName>
</protein>
<name>A0A4R8IKG6_9FLAO</name>
<dbReference type="Proteomes" id="UP000295313">
    <property type="component" value="Unassembled WGS sequence"/>
</dbReference>
<keyword evidence="1 2" id="KW-0732">Signal</keyword>
<dbReference type="AlphaFoldDB" id="A0A4R8IKG6"/>
<evidence type="ECO:0000313" key="4">
    <source>
        <dbReference type="EMBL" id="TDX87159.1"/>
    </source>
</evidence>
<dbReference type="NCBIfam" id="TIGR04183">
    <property type="entry name" value="Por_Secre_tail"/>
    <property type="match status" value="1"/>
</dbReference>
<dbReference type="Pfam" id="PF18962">
    <property type="entry name" value="Por_Secre_tail"/>
    <property type="match status" value="1"/>
</dbReference>
<organism evidence="4 5">
    <name type="scientific">Epilithonimonas xixisoli</name>
    <dbReference type="NCBI Taxonomy" id="1476462"/>
    <lineage>
        <taxon>Bacteria</taxon>
        <taxon>Pseudomonadati</taxon>
        <taxon>Bacteroidota</taxon>
        <taxon>Flavobacteriia</taxon>
        <taxon>Flavobacteriales</taxon>
        <taxon>Weeksellaceae</taxon>
        <taxon>Chryseobacterium group</taxon>
        <taxon>Epilithonimonas</taxon>
    </lineage>
</organism>
<accession>A0A4R8IKG6</accession>
<dbReference type="InterPro" id="IPR026444">
    <property type="entry name" value="Secre_tail"/>
</dbReference>
<evidence type="ECO:0000259" key="3">
    <source>
        <dbReference type="Pfam" id="PF18962"/>
    </source>
</evidence>
<feature type="domain" description="Secretion system C-terminal sorting" evidence="3">
    <location>
        <begin position="289"/>
        <end position="354"/>
    </location>
</feature>
<evidence type="ECO:0000256" key="2">
    <source>
        <dbReference type="SAM" id="SignalP"/>
    </source>
</evidence>
<dbReference type="OrthoDB" id="1288696at2"/>
<comment type="caution">
    <text evidence="4">The sequence shown here is derived from an EMBL/GenBank/DDBJ whole genome shotgun (WGS) entry which is preliminary data.</text>
</comment>
<gene>
    <name evidence="4" type="ORF">B0I22_1340</name>
</gene>
<dbReference type="EMBL" id="SOEO01000001">
    <property type="protein sequence ID" value="TDX87159.1"/>
    <property type="molecule type" value="Genomic_DNA"/>
</dbReference>
<dbReference type="RefSeq" id="WP_133943777.1">
    <property type="nucleotide sequence ID" value="NZ_SOEO01000001.1"/>
</dbReference>
<keyword evidence="5" id="KW-1185">Reference proteome</keyword>
<feature type="chain" id="PRO_5020345827" evidence="2">
    <location>
        <begin position="24"/>
        <end position="356"/>
    </location>
</feature>
<sequence>MRKILLLSSIALTSILTSAQVFTDDNFNSANFTVGNIAPDFYPAEGQGGWQVSASAAIPNRNISNFQIVDMMGRKVATILGPDAATGTKFFLKESFESAWVNRTEFNDVIQAEFDFYTGAANAASTNRSQYRILTPNPTNPAQVVALAGFGMDHKDLTLYISGYSNPCNVIAGLCPIGNEYTNGNYSYSYTEKLPANTWLKIGVAWDYNTGEVFMKVINPATGTTIVDDFIPAALANAEISEIGFTNAGLTGGTVAATTYLGSVKIEARDGVELLAVGDIVATKASVSVYPNPTSDFLKFDTKSKVESVQVYDMAGKAVSVQVLNNQIDVRNLAVGSYVVKIQTAEGSSTQKFIKK</sequence>
<evidence type="ECO:0000313" key="5">
    <source>
        <dbReference type="Proteomes" id="UP000295313"/>
    </source>
</evidence>
<evidence type="ECO:0000256" key="1">
    <source>
        <dbReference type="ARBA" id="ARBA00022729"/>
    </source>
</evidence>
<proteinExistence type="predicted"/>